<evidence type="ECO:0000259" key="3">
    <source>
        <dbReference type="Pfam" id="PF04321"/>
    </source>
</evidence>
<protein>
    <recommendedName>
        <fullName evidence="2">dTDP-4-dehydrorhamnose reductase</fullName>
        <ecNumber evidence="2">1.1.1.133</ecNumber>
    </recommendedName>
</protein>
<reference evidence="4" key="1">
    <citation type="submission" date="2019-10" db="EMBL/GenBank/DDBJ databases">
        <title>Draft genome sequece of Microseira wollei NIES-4236.</title>
        <authorList>
            <person name="Yamaguchi H."/>
            <person name="Suzuki S."/>
            <person name="Kawachi M."/>
        </authorList>
    </citation>
    <scope>NUCLEOTIDE SEQUENCE</scope>
    <source>
        <strain evidence="4">NIES-4236</strain>
    </source>
</reference>
<dbReference type="Gene3D" id="3.90.25.10">
    <property type="entry name" value="UDP-galactose 4-epimerase, domain 1"/>
    <property type="match status" value="1"/>
</dbReference>
<proteinExistence type="inferred from homology"/>
<evidence type="ECO:0000256" key="2">
    <source>
        <dbReference type="RuleBase" id="RU364082"/>
    </source>
</evidence>
<dbReference type="GO" id="GO:0008831">
    <property type="term" value="F:dTDP-4-dehydrorhamnose reductase activity"/>
    <property type="evidence" value="ECO:0007669"/>
    <property type="project" value="UniProtKB-EC"/>
</dbReference>
<dbReference type="InterPro" id="IPR005913">
    <property type="entry name" value="dTDP_dehydrorham_reduct"/>
</dbReference>
<keyword evidence="5" id="KW-1185">Reference proteome</keyword>
<comment type="caution">
    <text evidence="4">The sequence shown here is derived from an EMBL/GenBank/DDBJ whole genome shotgun (WGS) entry which is preliminary data.</text>
</comment>
<evidence type="ECO:0000313" key="4">
    <source>
        <dbReference type="EMBL" id="GET40805.1"/>
    </source>
</evidence>
<comment type="similarity">
    <text evidence="1 2">Belongs to the dTDP-4-dehydrorhamnose reductase family.</text>
</comment>
<dbReference type="Proteomes" id="UP001050975">
    <property type="component" value="Unassembled WGS sequence"/>
</dbReference>
<sequence>MYGRSKALAEERVLKAHPNALTIRTSAFFEPWDEYNFVTIALRCLSAGQTFTAAADAIVSPTYVPDLVNTSLDLLIDGECGLWHLANNSAIAWSDLAILAAKKAGISTGYEEPRPVRELNLAAVRPSYSVLGSERGLLLPCLDRALCRYLDQRQQF</sequence>
<dbReference type="EC" id="1.1.1.133" evidence="2"/>
<dbReference type="Gene3D" id="3.40.50.720">
    <property type="entry name" value="NAD(P)-binding Rossmann-like Domain"/>
    <property type="match status" value="1"/>
</dbReference>
<accession>A0AAV3XG00</accession>
<dbReference type="InterPro" id="IPR029903">
    <property type="entry name" value="RmlD-like-bd"/>
</dbReference>
<evidence type="ECO:0000256" key="1">
    <source>
        <dbReference type="ARBA" id="ARBA00010944"/>
    </source>
</evidence>
<comment type="function">
    <text evidence="2">Catalyzes the reduction of dTDP-6-deoxy-L-lyxo-4-hexulose to yield dTDP-L-rhamnose.</text>
</comment>
<dbReference type="InterPro" id="IPR036291">
    <property type="entry name" value="NAD(P)-bd_dom_sf"/>
</dbReference>
<dbReference type="PANTHER" id="PTHR10491">
    <property type="entry name" value="DTDP-4-DEHYDRORHAMNOSE REDUCTASE"/>
    <property type="match status" value="1"/>
</dbReference>
<organism evidence="4 5">
    <name type="scientific">Microseira wollei NIES-4236</name>
    <dbReference type="NCBI Taxonomy" id="2530354"/>
    <lineage>
        <taxon>Bacteria</taxon>
        <taxon>Bacillati</taxon>
        <taxon>Cyanobacteriota</taxon>
        <taxon>Cyanophyceae</taxon>
        <taxon>Oscillatoriophycideae</taxon>
        <taxon>Aerosakkonematales</taxon>
        <taxon>Aerosakkonemataceae</taxon>
        <taxon>Microseira</taxon>
    </lineage>
</organism>
<gene>
    <name evidence="4" type="ORF">MiSe_56170</name>
</gene>
<dbReference type="EMBL" id="BLAY01000100">
    <property type="protein sequence ID" value="GET40805.1"/>
    <property type="molecule type" value="Genomic_DNA"/>
</dbReference>
<dbReference type="Pfam" id="PF04321">
    <property type="entry name" value="RmlD_sub_bind"/>
    <property type="match status" value="1"/>
</dbReference>
<comment type="pathway">
    <text evidence="2">Carbohydrate biosynthesis; dTDP-L-rhamnose biosynthesis.</text>
</comment>
<dbReference type="AlphaFoldDB" id="A0AAV3XG00"/>
<feature type="domain" description="RmlD-like substrate binding" evidence="3">
    <location>
        <begin position="1"/>
        <end position="134"/>
    </location>
</feature>
<keyword evidence="2" id="KW-0560">Oxidoreductase</keyword>
<keyword evidence="2" id="KW-0521">NADP</keyword>
<dbReference type="SUPFAM" id="SSF51735">
    <property type="entry name" value="NAD(P)-binding Rossmann-fold domains"/>
    <property type="match status" value="1"/>
</dbReference>
<name>A0AAV3XG00_9CYAN</name>
<evidence type="ECO:0000313" key="5">
    <source>
        <dbReference type="Proteomes" id="UP001050975"/>
    </source>
</evidence>
<dbReference type="PANTHER" id="PTHR10491:SF4">
    <property type="entry name" value="METHIONINE ADENOSYLTRANSFERASE 2 SUBUNIT BETA"/>
    <property type="match status" value="1"/>
</dbReference>